<accession>A0A8H5CSK7</accession>
<feature type="domain" description="DUF6535" evidence="3">
    <location>
        <begin position="179"/>
        <end position="351"/>
    </location>
</feature>
<organism evidence="4 5">
    <name type="scientific">Tetrapyrgos nigripes</name>
    <dbReference type="NCBI Taxonomy" id="182062"/>
    <lineage>
        <taxon>Eukaryota</taxon>
        <taxon>Fungi</taxon>
        <taxon>Dikarya</taxon>
        <taxon>Basidiomycota</taxon>
        <taxon>Agaricomycotina</taxon>
        <taxon>Agaricomycetes</taxon>
        <taxon>Agaricomycetidae</taxon>
        <taxon>Agaricales</taxon>
        <taxon>Marasmiineae</taxon>
        <taxon>Marasmiaceae</taxon>
        <taxon>Tetrapyrgos</taxon>
    </lineage>
</organism>
<dbReference type="OrthoDB" id="3048480at2759"/>
<feature type="transmembrane region" description="Helical" evidence="1">
    <location>
        <begin position="333"/>
        <end position="351"/>
    </location>
</feature>
<keyword evidence="1" id="KW-1133">Transmembrane helix</keyword>
<dbReference type="GO" id="GO:0003677">
    <property type="term" value="F:DNA binding"/>
    <property type="evidence" value="ECO:0007669"/>
    <property type="project" value="InterPro"/>
</dbReference>
<dbReference type="GO" id="GO:0006313">
    <property type="term" value="P:DNA transposition"/>
    <property type="evidence" value="ECO:0007669"/>
    <property type="project" value="InterPro"/>
</dbReference>
<dbReference type="AlphaFoldDB" id="A0A8H5CSK7"/>
<dbReference type="InterPro" id="IPR036397">
    <property type="entry name" value="RNaseH_sf"/>
</dbReference>
<dbReference type="Pfam" id="PF01498">
    <property type="entry name" value="HTH_Tnp_Tc3_2"/>
    <property type="match status" value="1"/>
</dbReference>
<evidence type="ECO:0000259" key="2">
    <source>
        <dbReference type="Pfam" id="PF01498"/>
    </source>
</evidence>
<comment type="caution">
    <text evidence="4">The sequence shown here is derived from an EMBL/GenBank/DDBJ whole genome shotgun (WGS) entry which is preliminary data.</text>
</comment>
<sequence length="574" mass="64774">MAPDEKRNYVKCTPTKRKALTIYKDKMHLTYDEILEQEEFQGTGISRDTLQRNYRAVKGNDGNCYLKAERPGRPKVMSKEDIEMAERLFDNDRAQDASDLQRRYFPHIPLRTVQDTLNKAGLIGFVEPKKPLLKPHHIDARLSFALQHQLWIDTVTFLKAHVFFSDEKKFKIHGSDGISQAHEYDKALLKGWKGDMEGMLLFSALYSATLTALIVESYKKLQLDPADLTTSLLTTMISLQLASSNGTTMTVGLPDTSFKPMTSSLICNMLWFLSLTLALTCSLLATFVQQWTRDFLHKTTMWPSPVVQARVLAFSYFGLRCFGLHTFVDVIPILLHISLFFFFAGLVAFLLPVNLPLTILMACVLFIFVLIYSALTLHPLLSLDTPYCTPLSNLFWRITNGFAVQKHGLSDDDLSLTKAMIEKSLHKSPDWDGRCMEFTMKSMDHDTELVPMLEAVFEAITSPQASGVRLQNFGIVAPLIQSSDPEKNMISHIQHFISASGSLTGDPQHQVCNMQLCLSTLNSFARLVIRHAVENIGSDYSQYPVFWFQCDLLELLSSLPSLPKGHLISTITAL</sequence>
<evidence type="ECO:0000313" key="5">
    <source>
        <dbReference type="Proteomes" id="UP000559256"/>
    </source>
</evidence>
<keyword evidence="1" id="KW-0812">Transmembrane</keyword>
<dbReference type="Gene3D" id="3.30.420.10">
    <property type="entry name" value="Ribonuclease H-like superfamily/Ribonuclease H"/>
    <property type="match status" value="1"/>
</dbReference>
<dbReference type="InterPro" id="IPR002492">
    <property type="entry name" value="Transposase_Tc1-like"/>
</dbReference>
<dbReference type="GO" id="GO:0015074">
    <property type="term" value="P:DNA integration"/>
    <property type="evidence" value="ECO:0007669"/>
    <property type="project" value="InterPro"/>
</dbReference>
<feature type="transmembrane region" description="Helical" evidence="1">
    <location>
        <begin position="269"/>
        <end position="288"/>
    </location>
</feature>
<name>A0A8H5CSK7_9AGAR</name>
<evidence type="ECO:0000256" key="1">
    <source>
        <dbReference type="SAM" id="Phobius"/>
    </source>
</evidence>
<dbReference type="Pfam" id="PF20153">
    <property type="entry name" value="DUF6535"/>
    <property type="match status" value="1"/>
</dbReference>
<evidence type="ECO:0000259" key="3">
    <source>
        <dbReference type="Pfam" id="PF20153"/>
    </source>
</evidence>
<protein>
    <recommendedName>
        <fullName evidence="6">Transposase Tc1-like domain-containing protein</fullName>
    </recommendedName>
</protein>
<dbReference type="InterPro" id="IPR045338">
    <property type="entry name" value="DUF6535"/>
</dbReference>
<evidence type="ECO:0008006" key="6">
    <source>
        <dbReference type="Google" id="ProtNLM"/>
    </source>
</evidence>
<reference evidence="4 5" key="1">
    <citation type="journal article" date="2020" name="ISME J.">
        <title>Uncovering the hidden diversity of litter-decomposition mechanisms in mushroom-forming fungi.</title>
        <authorList>
            <person name="Floudas D."/>
            <person name="Bentzer J."/>
            <person name="Ahren D."/>
            <person name="Johansson T."/>
            <person name="Persson P."/>
            <person name="Tunlid A."/>
        </authorList>
    </citation>
    <scope>NUCLEOTIDE SEQUENCE [LARGE SCALE GENOMIC DNA]</scope>
    <source>
        <strain evidence="4 5">CBS 291.85</strain>
    </source>
</reference>
<keyword evidence="1" id="KW-0472">Membrane</keyword>
<feature type="domain" description="Transposase Tc1-like" evidence="2">
    <location>
        <begin position="88"/>
        <end position="149"/>
    </location>
</feature>
<dbReference type="Proteomes" id="UP000559256">
    <property type="component" value="Unassembled WGS sequence"/>
</dbReference>
<dbReference type="EMBL" id="JAACJM010000107">
    <property type="protein sequence ID" value="KAF5345877.1"/>
    <property type="molecule type" value="Genomic_DNA"/>
</dbReference>
<evidence type="ECO:0000313" key="4">
    <source>
        <dbReference type="EMBL" id="KAF5345877.1"/>
    </source>
</evidence>
<proteinExistence type="predicted"/>
<keyword evidence="5" id="KW-1185">Reference proteome</keyword>
<feature type="transmembrane region" description="Helical" evidence="1">
    <location>
        <begin position="358"/>
        <end position="381"/>
    </location>
</feature>
<gene>
    <name evidence="4" type="ORF">D9758_011392</name>
</gene>